<evidence type="ECO:0000313" key="2">
    <source>
        <dbReference type="EMBL" id="EAR12741.1"/>
    </source>
</evidence>
<evidence type="ECO:0000256" key="1">
    <source>
        <dbReference type="SAM" id="SignalP"/>
    </source>
</evidence>
<protein>
    <recommendedName>
        <fullName evidence="4">Lipoprotein</fullName>
    </recommendedName>
</protein>
<evidence type="ECO:0008006" key="4">
    <source>
        <dbReference type="Google" id="ProtNLM"/>
    </source>
</evidence>
<keyword evidence="1" id="KW-0732">Signal</keyword>
<dbReference type="Pfam" id="PF19643">
    <property type="entry name" value="DUF6146"/>
    <property type="match status" value="1"/>
</dbReference>
<dbReference type="STRING" id="313594.PI23P_08945"/>
<organism evidence="2 3">
    <name type="scientific">Polaribacter irgensii 23-P</name>
    <dbReference type="NCBI Taxonomy" id="313594"/>
    <lineage>
        <taxon>Bacteria</taxon>
        <taxon>Pseudomonadati</taxon>
        <taxon>Bacteroidota</taxon>
        <taxon>Flavobacteriia</taxon>
        <taxon>Flavobacteriales</taxon>
        <taxon>Flavobacteriaceae</taxon>
    </lineage>
</organism>
<dbReference type="InterPro" id="IPR046144">
    <property type="entry name" value="DUF6146"/>
</dbReference>
<reference evidence="2 3" key="1">
    <citation type="submission" date="2006-02" db="EMBL/GenBank/DDBJ databases">
        <authorList>
            <person name="Murray A."/>
            <person name="Staley J."/>
            <person name="Ferriera S."/>
            <person name="Johnson J."/>
            <person name="Kravitz S."/>
            <person name="Halpern A."/>
            <person name="Remington K."/>
            <person name="Beeson K."/>
            <person name="Tran B."/>
            <person name="Rogers Y.-H."/>
            <person name="Friedman R."/>
            <person name="Venter J.C."/>
        </authorList>
    </citation>
    <scope>NUCLEOTIDE SEQUENCE [LARGE SCALE GENOMIC DNA]</scope>
    <source>
        <strain evidence="2 3">23-P</strain>
    </source>
</reference>
<dbReference type="Proteomes" id="UP000003053">
    <property type="component" value="Unassembled WGS sequence"/>
</dbReference>
<proteinExistence type="predicted"/>
<name>A4BZZ8_9FLAO</name>
<keyword evidence="3" id="KW-1185">Reference proteome</keyword>
<evidence type="ECO:0000313" key="3">
    <source>
        <dbReference type="Proteomes" id="UP000003053"/>
    </source>
</evidence>
<dbReference type="RefSeq" id="WP_004570409.1">
    <property type="nucleotide sequence ID" value="NZ_CH724148.1"/>
</dbReference>
<dbReference type="AlphaFoldDB" id="A4BZZ8"/>
<feature type="chain" id="PRO_5002665529" description="Lipoprotein" evidence="1">
    <location>
        <begin position="20"/>
        <end position="144"/>
    </location>
</feature>
<dbReference type="HOGENOM" id="CLU_148569_0_0_10"/>
<gene>
    <name evidence="2" type="ORF">PI23P_08945</name>
</gene>
<dbReference type="eggNOG" id="ENOG503199U">
    <property type="taxonomic scope" value="Bacteria"/>
</dbReference>
<accession>A4BZZ8</accession>
<sequence>MKSLKMLLFVLSASLLLWACGSSAINKTKTPTEEPVVIANDSLEYRIIIIDIGFTAYLAGIAKPEGFYSQSYMEARNIFWVQNWNRRALSPTRYNQAIYENRIDYQAGIDYGYEVNYKLFNYFLFAQRKYKMNLGGGFRTDRYN</sequence>
<comment type="caution">
    <text evidence="2">The sequence shown here is derived from an EMBL/GenBank/DDBJ whole genome shotgun (WGS) entry which is preliminary data.</text>
</comment>
<dbReference type="OrthoDB" id="1119488at2"/>
<dbReference type="EMBL" id="AAOG01000002">
    <property type="protein sequence ID" value="EAR12741.1"/>
    <property type="molecule type" value="Genomic_DNA"/>
</dbReference>
<feature type="signal peptide" evidence="1">
    <location>
        <begin position="1"/>
        <end position="19"/>
    </location>
</feature>